<protein>
    <submittedName>
        <fullName evidence="6">DoxX-like protein</fullName>
    </submittedName>
</protein>
<feature type="transmembrane region" description="Helical" evidence="5">
    <location>
        <begin position="50"/>
        <end position="83"/>
    </location>
</feature>
<keyword evidence="3 5" id="KW-1133">Transmembrane helix</keyword>
<accession>A0A561WGC4</accession>
<dbReference type="RefSeq" id="WP_154941313.1">
    <property type="nucleotide sequence ID" value="NZ_VIXA01000002.1"/>
</dbReference>
<evidence type="ECO:0000256" key="1">
    <source>
        <dbReference type="ARBA" id="ARBA00004141"/>
    </source>
</evidence>
<keyword evidence="2 5" id="KW-0812">Transmembrane</keyword>
<organism evidence="6 7">
    <name type="scientific">Micromonospora palomenae</name>
    <dbReference type="NCBI Taxonomy" id="1461247"/>
    <lineage>
        <taxon>Bacteria</taxon>
        <taxon>Bacillati</taxon>
        <taxon>Actinomycetota</taxon>
        <taxon>Actinomycetes</taxon>
        <taxon>Micromonosporales</taxon>
        <taxon>Micromonosporaceae</taxon>
        <taxon>Micromonospora</taxon>
    </lineage>
</organism>
<sequence length="115" mass="11791">MSTTHVVVTLLAAAMVGFSAASVFLRAPWVVQPLADYGVPRSWWPWLGTAKAAGAAGLVAGLFVPVVGVLAGIGLVLYFTGAVVTVLRARSYSHIPFPLLYAAPVVGSLALVAAS</sequence>
<dbReference type="InterPro" id="IPR032808">
    <property type="entry name" value="DoxX"/>
</dbReference>
<reference evidence="6 7" key="1">
    <citation type="submission" date="2019-06" db="EMBL/GenBank/DDBJ databases">
        <title>Sequencing the genomes of 1000 actinobacteria strains.</title>
        <authorList>
            <person name="Klenk H.-P."/>
        </authorList>
    </citation>
    <scope>NUCLEOTIDE SEQUENCE [LARGE SCALE GENOMIC DNA]</scope>
    <source>
        <strain evidence="6 7">DSM 102131</strain>
    </source>
</reference>
<comment type="subcellular location">
    <subcellularLocation>
        <location evidence="1">Membrane</location>
        <topology evidence="1">Multi-pass membrane protein</topology>
    </subcellularLocation>
</comment>
<dbReference type="EMBL" id="VIXA01000002">
    <property type="protein sequence ID" value="TWG22888.1"/>
    <property type="molecule type" value="Genomic_DNA"/>
</dbReference>
<gene>
    <name evidence="6" type="ORF">FHX75_121431</name>
</gene>
<dbReference type="AlphaFoldDB" id="A0A561WGC4"/>
<evidence type="ECO:0000256" key="3">
    <source>
        <dbReference type="ARBA" id="ARBA00022989"/>
    </source>
</evidence>
<keyword evidence="4 5" id="KW-0472">Membrane</keyword>
<evidence type="ECO:0000256" key="4">
    <source>
        <dbReference type="ARBA" id="ARBA00023136"/>
    </source>
</evidence>
<evidence type="ECO:0000256" key="2">
    <source>
        <dbReference type="ARBA" id="ARBA00022692"/>
    </source>
</evidence>
<proteinExistence type="predicted"/>
<name>A0A561WGC4_9ACTN</name>
<dbReference type="Pfam" id="PF13564">
    <property type="entry name" value="DoxX_2"/>
    <property type="match status" value="1"/>
</dbReference>
<comment type="caution">
    <text evidence="6">The sequence shown here is derived from an EMBL/GenBank/DDBJ whole genome shotgun (WGS) entry which is preliminary data.</text>
</comment>
<evidence type="ECO:0000256" key="5">
    <source>
        <dbReference type="SAM" id="Phobius"/>
    </source>
</evidence>
<dbReference type="Proteomes" id="UP000319927">
    <property type="component" value="Unassembled WGS sequence"/>
</dbReference>
<dbReference type="GO" id="GO:0016020">
    <property type="term" value="C:membrane"/>
    <property type="evidence" value="ECO:0007669"/>
    <property type="project" value="UniProtKB-SubCell"/>
</dbReference>
<keyword evidence="7" id="KW-1185">Reference proteome</keyword>
<evidence type="ECO:0000313" key="6">
    <source>
        <dbReference type="EMBL" id="TWG22888.1"/>
    </source>
</evidence>
<feature type="transmembrane region" description="Helical" evidence="5">
    <location>
        <begin position="95"/>
        <end position="114"/>
    </location>
</feature>
<dbReference type="OrthoDB" id="2629817at2"/>
<evidence type="ECO:0000313" key="7">
    <source>
        <dbReference type="Proteomes" id="UP000319927"/>
    </source>
</evidence>